<evidence type="ECO:0000313" key="1">
    <source>
        <dbReference type="EMBL" id="CAG8599729.1"/>
    </source>
</evidence>
<comment type="caution">
    <text evidence="1">The sequence shown here is derived from an EMBL/GenBank/DDBJ whole genome shotgun (WGS) entry which is preliminary data.</text>
</comment>
<organism evidence="1 2">
    <name type="scientific">Cetraspora pellucida</name>
    <dbReference type="NCBI Taxonomy" id="1433469"/>
    <lineage>
        <taxon>Eukaryota</taxon>
        <taxon>Fungi</taxon>
        <taxon>Fungi incertae sedis</taxon>
        <taxon>Mucoromycota</taxon>
        <taxon>Glomeromycotina</taxon>
        <taxon>Glomeromycetes</taxon>
        <taxon>Diversisporales</taxon>
        <taxon>Gigasporaceae</taxon>
        <taxon>Cetraspora</taxon>
    </lineage>
</organism>
<keyword evidence="2" id="KW-1185">Reference proteome</keyword>
<dbReference type="EMBL" id="CAJVQA010004482">
    <property type="protein sequence ID" value="CAG8599729.1"/>
    <property type="molecule type" value="Genomic_DNA"/>
</dbReference>
<accession>A0A9N9GFZ2</accession>
<proteinExistence type="predicted"/>
<sequence length="61" mass="7280">MVIEKSDKEKLVIENIKEQASEMQSNLSKFEEVVDYEQLKQYLQEKYINSNLDKKQKKIVS</sequence>
<evidence type="ECO:0000313" key="2">
    <source>
        <dbReference type="Proteomes" id="UP000789759"/>
    </source>
</evidence>
<gene>
    <name evidence="1" type="ORF">CPELLU_LOCUS6933</name>
</gene>
<protein>
    <submittedName>
        <fullName evidence="1">2400_t:CDS:1</fullName>
    </submittedName>
</protein>
<dbReference type="AlphaFoldDB" id="A0A9N9GFZ2"/>
<reference evidence="1" key="1">
    <citation type="submission" date="2021-06" db="EMBL/GenBank/DDBJ databases">
        <authorList>
            <person name="Kallberg Y."/>
            <person name="Tangrot J."/>
            <person name="Rosling A."/>
        </authorList>
    </citation>
    <scope>NUCLEOTIDE SEQUENCE</scope>
    <source>
        <strain evidence="1">FL966</strain>
    </source>
</reference>
<dbReference type="Proteomes" id="UP000789759">
    <property type="component" value="Unassembled WGS sequence"/>
</dbReference>
<name>A0A9N9GFZ2_9GLOM</name>